<dbReference type="GO" id="GO:0006914">
    <property type="term" value="P:autophagy"/>
    <property type="evidence" value="ECO:0007669"/>
    <property type="project" value="UniProtKB-KW"/>
</dbReference>
<feature type="compositionally biased region" description="Polar residues" evidence="11">
    <location>
        <begin position="13"/>
        <end position="24"/>
    </location>
</feature>
<keyword evidence="5 10" id="KW-0812">Transmembrane</keyword>
<evidence type="ECO:0000313" key="13">
    <source>
        <dbReference type="EMBL" id="OEJ92730.1"/>
    </source>
</evidence>
<feature type="transmembrane region" description="Helical" evidence="10">
    <location>
        <begin position="405"/>
        <end position="427"/>
    </location>
</feature>
<dbReference type="GO" id="GO:0005774">
    <property type="term" value="C:vacuolar membrane"/>
    <property type="evidence" value="ECO:0007669"/>
    <property type="project" value="UniProtKB-SubCell"/>
</dbReference>
<evidence type="ECO:0000259" key="12">
    <source>
        <dbReference type="PROSITE" id="PS50850"/>
    </source>
</evidence>
<feature type="transmembrane region" description="Helical" evidence="10">
    <location>
        <begin position="472"/>
        <end position="493"/>
    </location>
</feature>
<keyword evidence="3 10" id="KW-0813">Transport</keyword>
<evidence type="ECO:0000256" key="1">
    <source>
        <dbReference type="ARBA" id="ARBA00004128"/>
    </source>
</evidence>
<keyword evidence="8 10" id="KW-0072">Autophagy</keyword>
<dbReference type="OrthoDB" id="42657at2759"/>
<protein>
    <recommendedName>
        <fullName evidence="10">Autophagy-related protein</fullName>
    </recommendedName>
</protein>
<feature type="transmembrane region" description="Helical" evidence="10">
    <location>
        <begin position="567"/>
        <end position="585"/>
    </location>
</feature>
<evidence type="ECO:0000256" key="9">
    <source>
        <dbReference type="ARBA" id="ARBA00023136"/>
    </source>
</evidence>
<feature type="region of interest" description="Disordered" evidence="11">
    <location>
        <begin position="1"/>
        <end position="24"/>
    </location>
</feature>
<evidence type="ECO:0000256" key="4">
    <source>
        <dbReference type="ARBA" id="ARBA00022554"/>
    </source>
</evidence>
<comment type="similarity">
    <text evidence="2 10">Belongs to the ATG22 family.</text>
</comment>
<dbReference type="EMBL" id="LPNN01000001">
    <property type="protein sequence ID" value="OEJ92730.1"/>
    <property type="molecule type" value="Genomic_DNA"/>
</dbReference>
<evidence type="ECO:0000256" key="10">
    <source>
        <dbReference type="RuleBase" id="RU363073"/>
    </source>
</evidence>
<name>A0A1E5S0F8_HANUV</name>
<feature type="region of interest" description="Disordered" evidence="11">
    <location>
        <begin position="41"/>
        <end position="69"/>
    </location>
</feature>
<organism evidence="13 14">
    <name type="scientific">Hanseniaspora uvarum</name>
    <name type="common">Yeast</name>
    <name type="synonym">Kloeckera apiculata</name>
    <dbReference type="NCBI Taxonomy" id="29833"/>
    <lineage>
        <taxon>Eukaryota</taxon>
        <taxon>Fungi</taxon>
        <taxon>Dikarya</taxon>
        <taxon>Ascomycota</taxon>
        <taxon>Saccharomycotina</taxon>
        <taxon>Saccharomycetes</taxon>
        <taxon>Saccharomycodales</taxon>
        <taxon>Saccharomycodaceae</taxon>
        <taxon>Hanseniaspora</taxon>
    </lineage>
</organism>
<keyword evidence="7 10" id="KW-1133">Transmembrane helix</keyword>
<dbReference type="STRING" id="29833.A0A1E5S0F8"/>
<comment type="caution">
    <text evidence="10">Lacks conserved residue(s) required for the propagation of feature annotation.</text>
</comment>
<comment type="subcellular location">
    <subcellularLocation>
        <location evidence="1 10">Vacuole membrane</location>
        <topology evidence="1 10">Multi-pass membrane protein</topology>
    </subcellularLocation>
</comment>
<dbReference type="GO" id="GO:0022857">
    <property type="term" value="F:transmembrane transporter activity"/>
    <property type="evidence" value="ECO:0007669"/>
    <property type="project" value="InterPro"/>
</dbReference>
<keyword evidence="4 10" id="KW-0926">Vacuole</keyword>
<keyword evidence="9 10" id="KW-0472">Membrane</keyword>
<evidence type="ECO:0000256" key="3">
    <source>
        <dbReference type="ARBA" id="ARBA00022448"/>
    </source>
</evidence>
<dbReference type="PANTHER" id="PTHR23519:SF1">
    <property type="entry name" value="AUTOPHAGY-RELATED PROTEIN 22"/>
    <property type="match status" value="1"/>
</dbReference>
<evidence type="ECO:0000256" key="2">
    <source>
        <dbReference type="ARBA" id="ARBA00006978"/>
    </source>
</evidence>
<dbReference type="InterPro" id="IPR036259">
    <property type="entry name" value="MFS_trans_sf"/>
</dbReference>
<dbReference type="AlphaFoldDB" id="A0A1E5S0F8"/>
<dbReference type="PROSITE" id="PS50850">
    <property type="entry name" value="MFS"/>
    <property type="match status" value="1"/>
</dbReference>
<dbReference type="Pfam" id="PF11700">
    <property type="entry name" value="ATG22"/>
    <property type="match status" value="1"/>
</dbReference>
<comment type="caution">
    <text evidence="13">The sequence shown here is derived from an EMBL/GenBank/DDBJ whole genome shotgun (WGS) entry which is preliminary data.</text>
</comment>
<dbReference type="VEuPathDB" id="FungiDB:AWRI3580_g520"/>
<dbReference type="InterPro" id="IPR020846">
    <property type="entry name" value="MFS_dom"/>
</dbReference>
<evidence type="ECO:0000256" key="6">
    <source>
        <dbReference type="ARBA" id="ARBA00022970"/>
    </source>
</evidence>
<evidence type="ECO:0000256" key="7">
    <source>
        <dbReference type="ARBA" id="ARBA00022989"/>
    </source>
</evidence>
<evidence type="ECO:0000256" key="8">
    <source>
        <dbReference type="ARBA" id="ARBA00023006"/>
    </source>
</evidence>
<feature type="transmembrane region" description="Helical" evidence="10">
    <location>
        <begin position="112"/>
        <end position="134"/>
    </location>
</feature>
<dbReference type="PANTHER" id="PTHR23519">
    <property type="entry name" value="AUTOPHAGY-RELATED PROTEIN 22"/>
    <property type="match status" value="1"/>
</dbReference>
<reference evidence="14" key="1">
    <citation type="journal article" date="2016" name="Genome Announc.">
        <title>Genome sequences of three species of Hanseniaspora isolated from spontaneous wine fermentations.</title>
        <authorList>
            <person name="Sternes P.R."/>
            <person name="Lee D."/>
            <person name="Kutyna D.R."/>
            <person name="Borneman A.R."/>
        </authorList>
    </citation>
    <scope>NUCLEOTIDE SEQUENCE [LARGE SCALE GENOMIC DNA]</scope>
    <source>
        <strain evidence="14">AWRI3580</strain>
    </source>
</reference>
<evidence type="ECO:0000313" key="14">
    <source>
        <dbReference type="Proteomes" id="UP000095358"/>
    </source>
</evidence>
<comment type="function">
    <text evidence="10">Vacuolar effluxer which mediate the efflux of amino acids resulting from autophagic degradation. The release of autophagic amino acids allows the maintenance of protein synthesis and viability during nitrogen starvation.</text>
</comment>
<sequence length="608" mass="68051">MGENKSLIKKDSSNTNNGYESLPLSYSPNDTNLILSNTHKNLKNTDNSASNNDNNGENDGNNERESSKTPLLQSLQDSYLFKTSKKKSSFLYQNIQRIWTYFPEDDTTNKNILAWFIYLISSEPFIVSIISTYMPIILETFATLNAVKVKDHSKPCIDDFSLVFQDKNDKCVLPIAGMWYVDPSSFALYVFSTSVFFQTILVISISGLVDNFNNTIAFKKKVMFFFGILGAACTILISLLYNSEFYSLAVLCIVSNCCYGVVNVLGNSLLPVILNSAIDTNHQEQGKKINELTTVISGKGTSLGYLSALLVQIICIGLIKKTSVAKPTMTNNLKSLKIAIFFVGLYWIITQIPILFLLNDVKKPDEEETEQQKMTLNIMKTNVVKSWKTLGQTIIHASSLKQVSIFLVGWFVISDSITTINSTAILFSKNELHMNTINLVFVSVSSLIFAIIGAFFIPSFLIHKFSLPLNKLMLVIIIWACFIPLYGILGFVFENIGLKHKFEMYFLAVWYGLSMGALNAVSRSIFALIIPSGRESIFFSIFNITDKGSSIVGPVLTGLIIDKTHQIRYSFILLLLFLVLALPIFNSLNVEEGKEEAQKEALFLEQVI</sequence>
<dbReference type="GO" id="GO:0032974">
    <property type="term" value="P:amino acid transmembrane export from vacuole"/>
    <property type="evidence" value="ECO:0007669"/>
    <property type="project" value="InterPro"/>
</dbReference>
<feature type="domain" description="Major facilitator superfamily (MFS) profile" evidence="12">
    <location>
        <begin position="402"/>
        <end position="608"/>
    </location>
</feature>
<feature type="transmembrane region" description="Helical" evidence="10">
    <location>
        <begin position="339"/>
        <end position="358"/>
    </location>
</feature>
<dbReference type="InterPro" id="IPR044738">
    <property type="entry name" value="Atg22"/>
</dbReference>
<accession>A0A1E5S0F8</accession>
<feature type="transmembrane region" description="Helical" evidence="10">
    <location>
        <begin position="222"/>
        <end position="241"/>
    </location>
</feature>
<dbReference type="Gene3D" id="1.20.1250.20">
    <property type="entry name" value="MFS general substrate transporter like domains"/>
    <property type="match status" value="1"/>
</dbReference>
<feature type="transmembrane region" description="Helical" evidence="10">
    <location>
        <begin position="186"/>
        <end position="210"/>
    </location>
</feature>
<gene>
    <name evidence="13" type="ORF">AWRI3580_g520</name>
</gene>
<dbReference type="InterPro" id="IPR024671">
    <property type="entry name" value="Atg22-like"/>
</dbReference>
<feature type="transmembrane region" description="Helical" evidence="10">
    <location>
        <begin position="439"/>
        <end position="460"/>
    </location>
</feature>
<keyword evidence="14" id="KW-1185">Reference proteome</keyword>
<proteinExistence type="inferred from homology"/>
<feature type="compositionally biased region" description="Low complexity" evidence="11">
    <location>
        <begin position="44"/>
        <end position="59"/>
    </location>
</feature>
<feature type="transmembrane region" description="Helical" evidence="10">
    <location>
        <begin position="505"/>
        <end position="530"/>
    </location>
</feature>
<feature type="compositionally biased region" description="Basic and acidic residues" evidence="11">
    <location>
        <begin position="1"/>
        <end position="12"/>
    </location>
</feature>
<dbReference type="InterPro" id="IPR050495">
    <property type="entry name" value="ATG22/LtaA_families"/>
</dbReference>
<dbReference type="SUPFAM" id="SSF103473">
    <property type="entry name" value="MFS general substrate transporter"/>
    <property type="match status" value="1"/>
</dbReference>
<dbReference type="Proteomes" id="UP000095358">
    <property type="component" value="Unassembled WGS sequence"/>
</dbReference>
<dbReference type="CDD" id="cd17483">
    <property type="entry name" value="MFS_Atg22_like"/>
    <property type="match status" value="1"/>
</dbReference>
<keyword evidence="6 10" id="KW-0029">Amino-acid transport</keyword>
<evidence type="ECO:0000256" key="5">
    <source>
        <dbReference type="ARBA" id="ARBA00022692"/>
    </source>
</evidence>
<evidence type="ECO:0000256" key="11">
    <source>
        <dbReference type="SAM" id="MobiDB-lite"/>
    </source>
</evidence>